<evidence type="ECO:0000313" key="2">
    <source>
        <dbReference type="EMBL" id="MBC6492187.1"/>
    </source>
</evidence>
<keyword evidence="1" id="KW-0472">Membrane</keyword>
<accession>A0ABR7MB49</accession>
<evidence type="ECO:0000313" key="3">
    <source>
        <dbReference type="Proteomes" id="UP000765802"/>
    </source>
</evidence>
<dbReference type="RefSeq" id="WP_187257506.1">
    <property type="nucleotide sequence ID" value="NZ_JBHULF010000006.1"/>
</dbReference>
<keyword evidence="1" id="KW-0812">Transmembrane</keyword>
<gene>
    <name evidence="2" type="ORF">BC349_14085</name>
</gene>
<name>A0ABR7MB49_9BACT</name>
<feature type="transmembrane region" description="Helical" evidence="1">
    <location>
        <begin position="18"/>
        <end position="38"/>
    </location>
</feature>
<organism evidence="2 3">
    <name type="scientific">Flavihumibacter stibioxidans</name>
    <dbReference type="NCBI Taxonomy" id="1834163"/>
    <lineage>
        <taxon>Bacteria</taxon>
        <taxon>Pseudomonadati</taxon>
        <taxon>Bacteroidota</taxon>
        <taxon>Chitinophagia</taxon>
        <taxon>Chitinophagales</taxon>
        <taxon>Chitinophagaceae</taxon>
        <taxon>Flavihumibacter</taxon>
    </lineage>
</organism>
<keyword evidence="1" id="KW-1133">Transmembrane helix</keyword>
<dbReference type="Proteomes" id="UP000765802">
    <property type="component" value="Unassembled WGS sequence"/>
</dbReference>
<keyword evidence="3" id="KW-1185">Reference proteome</keyword>
<sequence>MEYNLVTITHKRRCTFKLFWLYILLAAGLYSCALTAPYDQFVYKESTSLKVDALKLMDKAAKPFESQQEAVEKLNDQLDKLYEYELHRRKNGIRISMWNLLRDPEKNLLGGFLKRWKEKSTLGEPFIDEARIQIGKAFDQLAELESGKITPKELQQ</sequence>
<evidence type="ECO:0008006" key="4">
    <source>
        <dbReference type="Google" id="ProtNLM"/>
    </source>
</evidence>
<proteinExistence type="predicted"/>
<reference evidence="2 3" key="1">
    <citation type="submission" date="2016-07" db="EMBL/GenBank/DDBJ databases">
        <title>Genome analysis of Flavihumibacter stibioxidans YS-17.</title>
        <authorList>
            <person name="Shi K."/>
            <person name="Han Y."/>
            <person name="Wang G."/>
        </authorList>
    </citation>
    <scope>NUCLEOTIDE SEQUENCE [LARGE SCALE GENOMIC DNA]</scope>
    <source>
        <strain evidence="2 3">YS-17</strain>
    </source>
</reference>
<dbReference type="EMBL" id="MBUA01000027">
    <property type="protein sequence ID" value="MBC6492187.1"/>
    <property type="molecule type" value="Genomic_DNA"/>
</dbReference>
<protein>
    <recommendedName>
        <fullName evidence="4">Death domain-containing protein</fullName>
    </recommendedName>
</protein>
<evidence type="ECO:0000256" key="1">
    <source>
        <dbReference type="SAM" id="Phobius"/>
    </source>
</evidence>
<comment type="caution">
    <text evidence="2">The sequence shown here is derived from an EMBL/GenBank/DDBJ whole genome shotgun (WGS) entry which is preliminary data.</text>
</comment>